<dbReference type="AlphaFoldDB" id="B6K0Q5"/>
<organism evidence="3 5">
    <name type="scientific">Schizosaccharomyces japonicus (strain yFS275 / FY16936)</name>
    <name type="common">Fission yeast</name>
    <dbReference type="NCBI Taxonomy" id="402676"/>
    <lineage>
        <taxon>Eukaryota</taxon>
        <taxon>Fungi</taxon>
        <taxon>Dikarya</taxon>
        <taxon>Ascomycota</taxon>
        <taxon>Taphrinomycotina</taxon>
        <taxon>Schizosaccharomycetes</taxon>
        <taxon>Schizosaccharomycetales</taxon>
        <taxon>Schizosaccharomycetaceae</taxon>
        <taxon>Schizosaccharomyces</taxon>
    </lineage>
</organism>
<feature type="compositionally biased region" description="Polar residues" evidence="1">
    <location>
        <begin position="573"/>
        <end position="583"/>
    </location>
</feature>
<feature type="compositionally biased region" description="Low complexity" evidence="1">
    <location>
        <begin position="482"/>
        <end position="494"/>
    </location>
</feature>
<feature type="compositionally biased region" description="Polar residues" evidence="1">
    <location>
        <begin position="516"/>
        <end position="537"/>
    </location>
</feature>
<protein>
    <submittedName>
        <fullName evidence="3">DUF1769 family protein</fullName>
    </submittedName>
</protein>
<evidence type="ECO:0000313" key="3">
    <source>
        <dbReference type="EMBL" id="EEB07526.1"/>
    </source>
</evidence>
<dbReference type="Proteomes" id="UP000001744">
    <property type="component" value="Unassembled WGS sequence"/>
</dbReference>
<evidence type="ECO:0000259" key="2">
    <source>
        <dbReference type="Pfam" id="PF08588"/>
    </source>
</evidence>
<sequence length="749" mass="84971">MKVRVRVGPDPEHTQIAWVNHEGRPTEIDGPYWVGRILVRIRDFSGITPDGSAPKRDSEYFKGRSRKFQIQAEGRFKKEYNGDQVIYGTQFDHMISHFPESAFRAGMRIAKYIDPAVYYDKNAKSPYIMSPFVACVNTLSAWPAPSRMEDAVISLVEADAQDSDSEPLPDVSDTFDETEDFTDFKKPEEKFEPKNNAEFMKTHLLTSPPAITVEGQDASEIEDSPRKPNDFDELSLISTDSGNTTTPRHRRQRYWSFAGFNDNARFADLNKTSGPSHPQNLDVPSAVRPGSAGQYGDTGGYNSDEDEELLLHRHITNTHKDFSTHVKNVGLYHKQSLEDESEGTSSASDDTSADDERLQRYFTALELQVDKRSNEDDKKKKSDALHKLTHPSLKLGKKLSAPKLIKRMSIRRKKKNHEDSTSDTSPTTSTSNGSPVKHESKKSAPRRSLDRLIRFGSIRRHHHHKHEDIKEPHRSDSVPIFPSRKSWSSSRPYSTHSSGTSPRTSTESPLIESKYMSATQPPSRKSMSYVEGQSTYLSALPRAQEPSEEKIPEEEGDTVSAKSAKLEQKHETPQSGNLLQVPNSRAVRRKKSGIPKPSKHIPSESTSLDACLGPWRFGNPKVDPIEDNSFIFGDLKSVKERRKYFSSSLAARENFYFDRDVVYCMSFFAPYMDFNTFNLSFGPIRLNVNRSLNSEGKQPIRYMMREKENEKAIMFVVDFDLVEDDDKSVLEEQARNRELIAQRELGLGN</sequence>
<dbReference type="eggNOG" id="ENOG502RXNE">
    <property type="taxonomic scope" value="Eukaryota"/>
</dbReference>
<dbReference type="GO" id="GO:1902648">
    <property type="term" value="P:positive regulation of 1-phosphatidyl-1D-myo-inositol 4,5-bisphosphate biosynthetic process"/>
    <property type="evidence" value="ECO:0007669"/>
    <property type="project" value="EnsemblFungi"/>
</dbReference>
<feature type="region of interest" description="Disordered" evidence="1">
    <location>
        <begin position="216"/>
        <end position="249"/>
    </location>
</feature>
<feature type="compositionally biased region" description="Low complexity" evidence="1">
    <location>
        <begin position="422"/>
        <end position="431"/>
    </location>
</feature>
<dbReference type="PANTHER" id="PTHR34826:SF1">
    <property type="entry name" value="UPF0590 PROTEIN C594.01"/>
    <property type="match status" value="1"/>
</dbReference>
<dbReference type="GO" id="GO:0007009">
    <property type="term" value="P:plasma membrane organization"/>
    <property type="evidence" value="ECO:0007669"/>
    <property type="project" value="EnsemblFungi"/>
</dbReference>
<proteinExistence type="predicted"/>
<dbReference type="RefSeq" id="XP_002173819.1">
    <property type="nucleotide sequence ID" value="XM_002173783.2"/>
</dbReference>
<accession>B6K0Q5</accession>
<reference evidence="3 5" key="1">
    <citation type="journal article" date="2011" name="Science">
        <title>Comparative functional genomics of the fission yeasts.</title>
        <authorList>
            <person name="Rhind N."/>
            <person name="Chen Z."/>
            <person name="Yassour M."/>
            <person name="Thompson D.A."/>
            <person name="Haas B.J."/>
            <person name="Habib N."/>
            <person name="Wapinski I."/>
            <person name="Roy S."/>
            <person name="Lin M.F."/>
            <person name="Heiman D.I."/>
            <person name="Young S.K."/>
            <person name="Furuya K."/>
            <person name="Guo Y."/>
            <person name="Pidoux A."/>
            <person name="Chen H.M."/>
            <person name="Robbertse B."/>
            <person name="Goldberg J.M."/>
            <person name="Aoki K."/>
            <person name="Bayne E.H."/>
            <person name="Berlin A.M."/>
            <person name="Desjardins C.A."/>
            <person name="Dobbs E."/>
            <person name="Dukaj L."/>
            <person name="Fan L."/>
            <person name="FitzGerald M.G."/>
            <person name="French C."/>
            <person name="Gujja S."/>
            <person name="Hansen K."/>
            <person name="Keifenheim D."/>
            <person name="Levin J.Z."/>
            <person name="Mosher R.A."/>
            <person name="Mueller C.A."/>
            <person name="Pfiffner J."/>
            <person name="Priest M."/>
            <person name="Russ C."/>
            <person name="Smialowska A."/>
            <person name="Swoboda P."/>
            <person name="Sykes S.M."/>
            <person name="Vaughn M."/>
            <person name="Vengrova S."/>
            <person name="Yoder R."/>
            <person name="Zeng Q."/>
            <person name="Allshire R."/>
            <person name="Baulcombe D."/>
            <person name="Birren B.W."/>
            <person name="Brown W."/>
            <person name="Ekwall K."/>
            <person name="Kellis M."/>
            <person name="Leatherwood J."/>
            <person name="Levin H."/>
            <person name="Margalit H."/>
            <person name="Martienssen R."/>
            <person name="Nieduszynski C.A."/>
            <person name="Spatafora J.W."/>
            <person name="Friedman N."/>
            <person name="Dalgaard J.Z."/>
            <person name="Baumann P."/>
            <person name="Niki H."/>
            <person name="Regev A."/>
            <person name="Nusbaum C."/>
        </authorList>
    </citation>
    <scope>NUCLEOTIDE SEQUENCE [LARGE SCALE GENOMIC DNA]</scope>
    <source>
        <strain evidence="5">yFS275 / FY16936</strain>
    </source>
</reference>
<feature type="domain" description="Domain of unknown function at the cortex 1" evidence="2">
    <location>
        <begin position="607"/>
        <end position="722"/>
    </location>
</feature>
<dbReference type="HOGENOM" id="CLU_021760_0_0_1"/>
<feature type="compositionally biased region" description="Basic and acidic residues" evidence="1">
    <location>
        <begin position="436"/>
        <end position="453"/>
    </location>
</feature>
<evidence type="ECO:0000313" key="5">
    <source>
        <dbReference type="Proteomes" id="UP000001744"/>
    </source>
</evidence>
<feature type="compositionally biased region" description="Basic residues" evidence="1">
    <location>
        <begin position="586"/>
        <end position="599"/>
    </location>
</feature>
<dbReference type="GO" id="GO:0140268">
    <property type="term" value="C:endoplasmic reticulum-plasma membrane contact site"/>
    <property type="evidence" value="ECO:0007669"/>
    <property type="project" value="EnsemblFungi"/>
</dbReference>
<feature type="compositionally biased region" description="Polar residues" evidence="1">
    <location>
        <begin position="270"/>
        <end position="279"/>
    </location>
</feature>
<dbReference type="OrthoDB" id="2119945at2759"/>
<dbReference type="GO" id="GO:0140550">
    <property type="term" value="F:phosphatidylinositol-4,5-bisphosphate sensor activity"/>
    <property type="evidence" value="ECO:0007669"/>
    <property type="project" value="EnsemblFungi"/>
</dbReference>
<dbReference type="GO" id="GO:0016328">
    <property type="term" value="C:lateral plasma membrane"/>
    <property type="evidence" value="ECO:0007669"/>
    <property type="project" value="EnsemblFungi"/>
</dbReference>
<feature type="compositionally biased region" description="Polar residues" evidence="1">
    <location>
        <begin position="236"/>
        <end position="246"/>
    </location>
</feature>
<keyword evidence="5" id="KW-1185">Reference proteome</keyword>
<feature type="domain" description="Domain of unknown function at the cortex 1" evidence="2">
    <location>
        <begin position="2"/>
        <end position="173"/>
    </location>
</feature>
<feature type="region of interest" description="Disordered" evidence="1">
    <location>
        <begin position="270"/>
        <end position="304"/>
    </location>
</feature>
<evidence type="ECO:0000313" key="4">
    <source>
        <dbReference type="JaponicusDB" id="SJAG_02613"/>
    </source>
</evidence>
<dbReference type="JaponicusDB" id="SJAG_02613">
    <property type="gene designation" value="duc1"/>
</dbReference>
<dbReference type="VEuPathDB" id="FungiDB:SJAG_02613"/>
<feature type="compositionally biased region" description="Basic residues" evidence="1">
    <location>
        <begin position="404"/>
        <end position="415"/>
    </location>
</feature>
<gene>
    <name evidence="4" type="primary">duc1</name>
    <name evidence="3" type="ORF">SJAG_02613</name>
</gene>
<dbReference type="Pfam" id="PF08588">
    <property type="entry name" value="Duc1"/>
    <property type="match status" value="2"/>
</dbReference>
<dbReference type="PANTHER" id="PTHR34826">
    <property type="entry name" value="UPF0590 PROTEIN C409.17C"/>
    <property type="match status" value="1"/>
</dbReference>
<name>B6K0Q5_SCHJY</name>
<evidence type="ECO:0000256" key="1">
    <source>
        <dbReference type="SAM" id="MobiDB-lite"/>
    </source>
</evidence>
<dbReference type="InterPro" id="IPR055395">
    <property type="entry name" value="Duc1_FFAT-like"/>
</dbReference>
<feature type="compositionally biased region" description="Basic and acidic residues" evidence="1">
    <location>
        <begin position="466"/>
        <end position="476"/>
    </location>
</feature>
<dbReference type="GO" id="GO:0005546">
    <property type="term" value="F:phosphatidylinositol-4,5-bisphosphate binding"/>
    <property type="evidence" value="ECO:0007669"/>
    <property type="project" value="EnsemblFungi"/>
</dbReference>
<feature type="region of interest" description="Disordered" evidence="1">
    <location>
        <begin position="336"/>
        <end position="355"/>
    </location>
</feature>
<feature type="compositionally biased region" description="Basic and acidic residues" evidence="1">
    <location>
        <begin position="371"/>
        <end position="386"/>
    </location>
</feature>
<feature type="region of interest" description="Disordered" evidence="1">
    <location>
        <begin position="371"/>
        <end position="605"/>
    </location>
</feature>
<dbReference type="OMA" id="APFNAGM"/>
<feature type="compositionally biased region" description="Polar residues" evidence="1">
    <location>
        <begin position="495"/>
        <end position="508"/>
    </location>
</feature>
<dbReference type="Pfam" id="PF24794">
    <property type="entry name" value="Duc1_FFAT_like"/>
    <property type="match status" value="1"/>
</dbReference>
<dbReference type="GeneID" id="7047723"/>
<dbReference type="InterPro" id="IPR013897">
    <property type="entry name" value="Duc1"/>
</dbReference>
<dbReference type="GO" id="GO:0032541">
    <property type="term" value="C:cortical endoplasmic reticulum"/>
    <property type="evidence" value="ECO:0007669"/>
    <property type="project" value="EnsemblFungi"/>
</dbReference>
<dbReference type="EMBL" id="KE651166">
    <property type="protein sequence ID" value="EEB07526.1"/>
    <property type="molecule type" value="Genomic_DNA"/>
</dbReference>